<keyword evidence="2 4" id="KW-0472">Membrane</keyword>
<dbReference type="SUPFAM" id="SSF49464">
    <property type="entry name" value="Carboxypeptidase regulatory domain-like"/>
    <property type="match status" value="1"/>
</dbReference>
<reference evidence="7" key="1">
    <citation type="journal article" date="2019" name="Int. J. Syst. Evol. Microbiol.">
        <title>The Global Catalogue of Microorganisms (GCM) 10K type strain sequencing project: providing services to taxonomists for standard genome sequencing and annotation.</title>
        <authorList>
            <consortium name="The Broad Institute Genomics Platform"/>
            <consortium name="The Broad Institute Genome Sequencing Center for Infectious Disease"/>
            <person name="Wu L."/>
            <person name="Ma J."/>
        </authorList>
    </citation>
    <scope>NUCLEOTIDE SEQUENCE [LARGE SCALE GENOMIC DNA]</scope>
    <source>
        <strain evidence="7">CECT 8010</strain>
    </source>
</reference>
<dbReference type="Pfam" id="PF13715">
    <property type="entry name" value="CarbopepD_reg_2"/>
    <property type="match status" value="1"/>
</dbReference>
<keyword evidence="4" id="KW-0812">Transmembrane</keyword>
<dbReference type="EMBL" id="JBHSDC010000022">
    <property type="protein sequence ID" value="MFC4232474.1"/>
    <property type="molecule type" value="Genomic_DNA"/>
</dbReference>
<dbReference type="SUPFAM" id="SSF56935">
    <property type="entry name" value="Porins"/>
    <property type="match status" value="1"/>
</dbReference>
<protein>
    <submittedName>
        <fullName evidence="6">Carboxypeptidase-like regulatory domain-containing protein</fullName>
    </submittedName>
</protein>
<evidence type="ECO:0000313" key="6">
    <source>
        <dbReference type="EMBL" id="MFC4232474.1"/>
    </source>
</evidence>
<keyword evidence="7" id="KW-1185">Reference proteome</keyword>
<evidence type="ECO:0000313" key="7">
    <source>
        <dbReference type="Proteomes" id="UP001595906"/>
    </source>
</evidence>
<comment type="subcellular location">
    <subcellularLocation>
        <location evidence="1">Cell outer membrane</location>
    </subcellularLocation>
</comment>
<feature type="domain" description="TonB-dependent receptor plug" evidence="5">
    <location>
        <begin position="253"/>
        <end position="325"/>
    </location>
</feature>
<feature type="transmembrane region" description="Helical" evidence="4">
    <location>
        <begin position="12"/>
        <end position="30"/>
    </location>
</feature>
<name>A0ABV8PY45_9BACT</name>
<dbReference type="InterPro" id="IPR008969">
    <property type="entry name" value="CarboxyPept-like_regulatory"/>
</dbReference>
<evidence type="ECO:0000256" key="1">
    <source>
        <dbReference type="ARBA" id="ARBA00004442"/>
    </source>
</evidence>
<gene>
    <name evidence="6" type="ORF">ACFOW1_11260</name>
</gene>
<keyword evidence="4" id="KW-1133">Transmembrane helix</keyword>
<sequence length="880" mass="100353">MNQAKLRNKSRNTIFFYKVLIWIIIISINSKSLFAQKKYSFAADYYISSIKKGTIVEFLDNIKANSSYIIEYSKSFLDTNKIIQLSDFDNNLGKIFTKILAGQKVVVAEKYNKIILIPTNEVFSPAGLVPKYALYGIIKDSQSKEPLPNAVILDRENRIGAISNNYGYFTLSLVEGKHTLEVTYAGFEKLIRSFVISKDNRCDFELISKIDLGREVIVSASRNDNIKDGGNNVYNDADVQPFTNVLGEDDPMQSLTQLTSVNAQPESAGNFLIRGGSADQNVFLLDGNPIFNPTHLLGSLSIINLAALKSFKLYKSDFPARLGGGISAVMDVRTKDGNMQLWEGNINMSFLAGSIFAEGPLQKNKTALMFSARQSWANPFLRLLHKNYTAQFYDINIKLTHLLTKRDKIQFNIYTGKDNLVQQEDNTNNEQNWGNNVFSCSWNHLLKSKSFINTSLNYTSYKNIAGYKLTLLDSTGLPINDAVFNNYSKIAQFNFQTEVEISLTNLIKIKFGSKYTATSIQPNGTNISTNFINNTRFFSPFDDLHSHRLMTFIEAEMRLSKNFYLRPGLNLSFYDFKSYHFTSLQPRLFAWYKLSKHERIYVSFAHLSQNLHLLTNPLLGVNSDVLVPATANLKPEQSFLYNIGYTYKAIKKGLVIEAELFYKKLKDIINYGDGKNIYVNNFEIEKNIEVGRGWFYGLECRIQKSTTKLYTNLTYSLGWNWRQFNQINNGDPFPFKYDRRHTINLGVSYFLNKRTSVSGLWHFSTGDVFSLPQKLYPDFNSAQQISYPGTPNEYYFVYHFTGENQYRTLPYNKIDIAVSVVSQLAKKISGKLNFGIYNLSSAASQYIYDVEGAIGSKTLIVLKKYKHFDITPYLSYAISF</sequence>
<comment type="caution">
    <text evidence="6">The sequence shown here is derived from an EMBL/GenBank/DDBJ whole genome shotgun (WGS) entry which is preliminary data.</text>
</comment>
<keyword evidence="3" id="KW-0998">Cell outer membrane</keyword>
<dbReference type="InterPro" id="IPR036942">
    <property type="entry name" value="Beta-barrel_TonB_sf"/>
</dbReference>
<evidence type="ECO:0000256" key="3">
    <source>
        <dbReference type="ARBA" id="ARBA00023237"/>
    </source>
</evidence>
<dbReference type="RefSeq" id="WP_379014342.1">
    <property type="nucleotide sequence ID" value="NZ_JBHSDC010000022.1"/>
</dbReference>
<dbReference type="Pfam" id="PF07715">
    <property type="entry name" value="Plug"/>
    <property type="match status" value="1"/>
</dbReference>
<organism evidence="6 7">
    <name type="scientific">Parasediminibacterium paludis</name>
    <dbReference type="NCBI Taxonomy" id="908966"/>
    <lineage>
        <taxon>Bacteria</taxon>
        <taxon>Pseudomonadati</taxon>
        <taxon>Bacteroidota</taxon>
        <taxon>Chitinophagia</taxon>
        <taxon>Chitinophagales</taxon>
        <taxon>Chitinophagaceae</taxon>
        <taxon>Parasediminibacterium</taxon>
    </lineage>
</organism>
<evidence type="ECO:0000259" key="5">
    <source>
        <dbReference type="Pfam" id="PF07715"/>
    </source>
</evidence>
<dbReference type="Gene3D" id="2.40.170.20">
    <property type="entry name" value="TonB-dependent receptor, beta-barrel domain"/>
    <property type="match status" value="1"/>
</dbReference>
<dbReference type="Gene3D" id="2.60.40.1120">
    <property type="entry name" value="Carboxypeptidase-like, regulatory domain"/>
    <property type="match status" value="1"/>
</dbReference>
<evidence type="ECO:0000256" key="4">
    <source>
        <dbReference type="SAM" id="Phobius"/>
    </source>
</evidence>
<dbReference type="Proteomes" id="UP001595906">
    <property type="component" value="Unassembled WGS sequence"/>
</dbReference>
<evidence type="ECO:0000256" key="2">
    <source>
        <dbReference type="ARBA" id="ARBA00023136"/>
    </source>
</evidence>
<accession>A0ABV8PY45</accession>
<proteinExistence type="predicted"/>
<dbReference type="InterPro" id="IPR012910">
    <property type="entry name" value="Plug_dom"/>
</dbReference>